<evidence type="ECO:0000256" key="7">
    <source>
        <dbReference type="ARBA" id="ARBA00022846"/>
    </source>
</evidence>
<dbReference type="Ensembl" id="ENSAMXT00005046243.1">
    <property type="protein sequence ID" value="ENSAMXP00005042504.1"/>
    <property type="gene ID" value="ENSAMXG00005019854.1"/>
</dbReference>
<keyword evidence="8 13" id="KW-0175">Coiled coil</keyword>
<evidence type="ECO:0000256" key="8">
    <source>
        <dbReference type="ARBA" id="ARBA00023054"/>
    </source>
</evidence>
<dbReference type="GO" id="GO:0005874">
    <property type="term" value="C:microtubule"/>
    <property type="evidence" value="ECO:0007669"/>
    <property type="project" value="UniProtKB-KW"/>
</dbReference>
<dbReference type="PANTHER" id="PTHR31543">
    <property type="entry name" value="DYNEIN REGULATORY COMPLEX SUBUNIT 4"/>
    <property type="match status" value="1"/>
</dbReference>
<feature type="compositionally biased region" description="Gly residues" evidence="14">
    <location>
        <begin position="383"/>
        <end position="409"/>
    </location>
</feature>
<feature type="region of interest" description="Disordered" evidence="14">
    <location>
        <begin position="1"/>
        <end position="25"/>
    </location>
</feature>
<evidence type="ECO:0000256" key="2">
    <source>
        <dbReference type="ARBA" id="ARBA00004245"/>
    </source>
</evidence>
<reference evidence="16" key="1">
    <citation type="submission" date="2025-08" db="UniProtKB">
        <authorList>
            <consortium name="Ensembl"/>
        </authorList>
    </citation>
    <scope>IDENTIFICATION</scope>
</reference>
<dbReference type="Proteomes" id="UP000694621">
    <property type="component" value="Unplaced"/>
</dbReference>
<evidence type="ECO:0000256" key="13">
    <source>
        <dbReference type="SAM" id="Coils"/>
    </source>
</evidence>
<dbReference type="AlphaFoldDB" id="A0A8B9KW96"/>
<feature type="compositionally biased region" description="Polar residues" evidence="14">
    <location>
        <begin position="1"/>
        <end position="10"/>
    </location>
</feature>
<evidence type="ECO:0000313" key="17">
    <source>
        <dbReference type="Proteomes" id="UP000694621"/>
    </source>
</evidence>
<evidence type="ECO:0000256" key="5">
    <source>
        <dbReference type="ARBA" id="ARBA00022490"/>
    </source>
</evidence>
<evidence type="ECO:0000259" key="15">
    <source>
        <dbReference type="Pfam" id="PF13851"/>
    </source>
</evidence>
<dbReference type="GO" id="GO:0005794">
    <property type="term" value="C:Golgi apparatus"/>
    <property type="evidence" value="ECO:0007669"/>
    <property type="project" value="TreeGrafter"/>
</dbReference>
<dbReference type="Pfam" id="PF13851">
    <property type="entry name" value="GAS"/>
    <property type="match status" value="1"/>
</dbReference>
<evidence type="ECO:0000256" key="3">
    <source>
        <dbReference type="ARBA" id="ARBA00009859"/>
    </source>
</evidence>
<evidence type="ECO:0000256" key="6">
    <source>
        <dbReference type="ARBA" id="ARBA00022701"/>
    </source>
</evidence>
<proteinExistence type="inferred from homology"/>
<dbReference type="GO" id="GO:0031267">
    <property type="term" value="F:small GTPase binding"/>
    <property type="evidence" value="ECO:0007669"/>
    <property type="project" value="InterPro"/>
</dbReference>
<dbReference type="GO" id="GO:0008017">
    <property type="term" value="F:microtubule binding"/>
    <property type="evidence" value="ECO:0007669"/>
    <property type="project" value="InterPro"/>
</dbReference>
<comment type="similarity">
    <text evidence="3">Belongs to the DRC4 family.</text>
</comment>
<dbReference type="InterPro" id="IPR025593">
    <property type="entry name" value="GAS8_dom"/>
</dbReference>
<keyword evidence="7" id="KW-0282">Flagellum</keyword>
<dbReference type="GO" id="GO:0030317">
    <property type="term" value="P:flagellated sperm motility"/>
    <property type="evidence" value="ECO:0007669"/>
    <property type="project" value="TreeGrafter"/>
</dbReference>
<feature type="domain" description="Growth arrest-specific protein 8" evidence="15">
    <location>
        <begin position="223"/>
        <end position="366"/>
    </location>
</feature>
<evidence type="ECO:0000256" key="14">
    <source>
        <dbReference type="SAM" id="MobiDB-lite"/>
    </source>
</evidence>
<comment type="subcellular location">
    <subcellularLocation>
        <location evidence="1">Cell projection</location>
        <location evidence="1">Cilium</location>
        <location evidence="1">Flagellum</location>
    </subcellularLocation>
    <subcellularLocation>
        <location evidence="2">Cytoplasm</location>
        <location evidence="2">Cytoskeleton</location>
    </subcellularLocation>
</comment>
<protein>
    <recommendedName>
        <fullName evidence="4">Dynein regulatory complex subunit 4</fullName>
    </recommendedName>
    <alternativeName>
        <fullName evidence="12">Growth arrest-specific protein 8</fullName>
    </alternativeName>
</protein>
<evidence type="ECO:0000256" key="9">
    <source>
        <dbReference type="ARBA" id="ARBA00023069"/>
    </source>
</evidence>
<accession>A0A8B9KW96</accession>
<dbReference type="InterPro" id="IPR039308">
    <property type="entry name" value="GAS8"/>
</dbReference>
<organism evidence="16 17">
    <name type="scientific">Astyanax mexicanus</name>
    <name type="common">Blind cave fish</name>
    <name type="synonym">Astyanax fasciatus mexicanus</name>
    <dbReference type="NCBI Taxonomy" id="7994"/>
    <lineage>
        <taxon>Eukaryota</taxon>
        <taxon>Metazoa</taxon>
        <taxon>Chordata</taxon>
        <taxon>Craniata</taxon>
        <taxon>Vertebrata</taxon>
        <taxon>Euteleostomi</taxon>
        <taxon>Actinopterygii</taxon>
        <taxon>Neopterygii</taxon>
        <taxon>Teleostei</taxon>
        <taxon>Ostariophysi</taxon>
        <taxon>Characiformes</taxon>
        <taxon>Characoidei</taxon>
        <taxon>Acestrorhamphidae</taxon>
        <taxon>Acestrorhamphinae</taxon>
        <taxon>Astyanax</taxon>
    </lineage>
</organism>
<feature type="compositionally biased region" description="Basic residues" evidence="14">
    <location>
        <begin position="362"/>
        <end position="382"/>
    </location>
</feature>
<evidence type="ECO:0000256" key="12">
    <source>
        <dbReference type="ARBA" id="ARBA00031568"/>
    </source>
</evidence>
<evidence type="ECO:0000256" key="4">
    <source>
        <dbReference type="ARBA" id="ARBA00021301"/>
    </source>
</evidence>
<keyword evidence="5" id="KW-0963">Cytoplasm</keyword>
<sequence length="464" mass="53661">QSPHKTPTHSSKGKKTVKDIKPAASTEVSKEELEAQIVSLRKELDREKKQCTYFQLERDKIHSFWEISKDQLYDVKRELSKKCEEIEQAEESHNLEIRAYKQKVKHLLYEHQLSITELREEGEVSNKLLQKEYEALKGDLQKDVQNLKVKLKEEELSYKSLIRNLKLNHNKEMTDIRTYFEQLLQDMEAKYKTKMEALSQQADIRRTTEIEMMEKRKNSQIRELIQDQEKTQTDIKAYYKDIVSSSLARIKALKEGERDMKEKVQKLKSEMAKVLREKKQLTEPLRIVSEEASVLRKQVTDHSADKHLLEKVRARLKVAEKEICDRKFEISLLEEKISTVQQERDGLYQGFQKAIQEVKQKKGIKSCRQRGRGVRGGSRQRGRGGTGRQQTEGRGGAGEAAEKGGGGAGELAERGGIGAFMECSKNLIQSFPNVRKNVSRLMFVHACNYLQLLPDHNIFFPLSL</sequence>
<feature type="region of interest" description="Disordered" evidence="14">
    <location>
        <begin position="362"/>
        <end position="409"/>
    </location>
</feature>
<evidence type="ECO:0000256" key="11">
    <source>
        <dbReference type="ARBA" id="ARBA00023273"/>
    </source>
</evidence>
<dbReference type="GO" id="GO:0031514">
    <property type="term" value="C:motile cilium"/>
    <property type="evidence" value="ECO:0007669"/>
    <property type="project" value="UniProtKB-SubCell"/>
</dbReference>
<keyword evidence="6" id="KW-0493">Microtubule</keyword>
<keyword evidence="9" id="KW-0969">Cilium</keyword>
<name>A0A8B9KW96_ASTMX</name>
<evidence type="ECO:0000256" key="1">
    <source>
        <dbReference type="ARBA" id="ARBA00004230"/>
    </source>
</evidence>
<dbReference type="PANTHER" id="PTHR31543:SF0">
    <property type="entry name" value="DYNEIN REGULATORY COMPLEX SUBUNIT 4"/>
    <property type="match status" value="1"/>
</dbReference>
<keyword evidence="10" id="KW-0206">Cytoskeleton</keyword>
<keyword evidence="11" id="KW-0966">Cell projection</keyword>
<evidence type="ECO:0000256" key="10">
    <source>
        <dbReference type="ARBA" id="ARBA00023212"/>
    </source>
</evidence>
<evidence type="ECO:0000313" key="16">
    <source>
        <dbReference type="Ensembl" id="ENSAMXP00005042504.1"/>
    </source>
</evidence>
<feature type="coiled-coil region" evidence="13">
    <location>
        <begin position="250"/>
        <end position="277"/>
    </location>
</feature>